<organism evidence="1">
    <name type="scientific">uncultured Caudovirales phage</name>
    <dbReference type="NCBI Taxonomy" id="2100421"/>
    <lineage>
        <taxon>Viruses</taxon>
        <taxon>Duplodnaviria</taxon>
        <taxon>Heunggongvirae</taxon>
        <taxon>Uroviricota</taxon>
        <taxon>Caudoviricetes</taxon>
        <taxon>Peduoviridae</taxon>
        <taxon>Maltschvirus</taxon>
        <taxon>Maltschvirus maltsch</taxon>
    </lineage>
</organism>
<protein>
    <submittedName>
        <fullName evidence="1">Uncharacterized protein</fullName>
    </submittedName>
</protein>
<reference evidence="1" key="1">
    <citation type="submission" date="2020-05" db="EMBL/GenBank/DDBJ databases">
        <authorList>
            <person name="Chiriac C."/>
            <person name="Salcher M."/>
            <person name="Ghai R."/>
            <person name="Kavagutti S V."/>
        </authorList>
    </citation>
    <scope>NUCLEOTIDE SEQUENCE</scope>
</reference>
<proteinExistence type="predicted"/>
<gene>
    <name evidence="1" type="ORF">UFOVP1304_64</name>
</gene>
<evidence type="ECO:0000313" key="1">
    <source>
        <dbReference type="EMBL" id="CAB4197190.1"/>
    </source>
</evidence>
<dbReference type="EMBL" id="LR797253">
    <property type="protein sequence ID" value="CAB4197190.1"/>
    <property type="molecule type" value="Genomic_DNA"/>
</dbReference>
<sequence length="58" mass="6626">MNWLELSDSLLMKRYCISIEDSGFTPEEFSSRYGDLPPAVAVEMFATDYDLQPLGCWS</sequence>
<name>A0A6J5RI75_9CAUD</name>
<accession>A0A6J5RI75</accession>